<proteinExistence type="predicted"/>
<name>A0A090MID9_9HYPO</name>
<reference evidence="1" key="1">
    <citation type="submission" date="2013-05" db="EMBL/GenBank/DDBJ databases">
        <title>Draft genome sequences of six wheat associated Fusarium spp. isolates.</title>
        <authorList>
            <person name="Moolhuijzen P.M."/>
            <person name="Manners J.M."/>
            <person name="Wilcox S."/>
            <person name="Bellgard M.I."/>
            <person name="Gardiner D.M."/>
        </authorList>
    </citation>
    <scope>NUCLEOTIDE SEQUENCE</scope>
    <source>
        <strain evidence="1">CS3069</strain>
    </source>
</reference>
<dbReference type="EMBL" id="CBMI010004006">
    <property type="protein sequence ID" value="CEG05440.1"/>
    <property type="molecule type" value="Genomic_DNA"/>
</dbReference>
<sequence>MSNSLEAGEYNVEVGKTIAASLEDRQHSLSAEDKVEAVPAQWSMNAANDGSADIVSVFPAPGKTAPSFATLPHVVFRDSELPWAHRAANDNSDPGVLWFALIVFTRDELELQPQEQSSFFGNAEAKINGTFGWDISVGDLGSINGTALVNLIPNPDNDKDAGTKTSVIAIRSDLFKGLFTTNSPFRFMSHVRKDDENNLVNSSVVISHRLGPGGIENPTPVFAHLVSLQGIRGRPVNSLDGKDRVALVSLYSWSYNAIPPNTVDLGTSLTNLNSTMLGSGRGKSNKGIPDGHTLVRHRTQTGEEAVAIYRGPLVPRRVPHPLNKGAAKSGTDLQIHDPDLNLIDTSYAMAWQLGKSLALEDGKFTTAFWRLRGKLQAQGPKAELSGRTISRHEVIAGLSGLMDGLEAPLIHLHPVMPEKTDLEIVKEWMFDRLFLNGIPAHYLVSDTSHLPSESLRLFHIDKNWTDALVDGALSLANHLSSQTGKDILRTEIQEALDKRQVPSYGLLLRSQTLVQFPRLAMNMERGSVLVQHKLADDTVLVLLDGEPRGSVSLIFTPVGQPTFTAAAEFLPVDENRAIPEVEIVNRTNGNRVRYARDGLFDWETRTMRIKNYVEMAQGERPESDNKLTSAVLALQLQATGYTITVDIENLEEIFFQENHFSTKAFTFSKDEITSLADEPRFERSS</sequence>
<comment type="caution">
    <text evidence="1">The sequence shown here is derived from an EMBL/GenBank/DDBJ whole genome shotgun (WGS) entry which is preliminary data.</text>
</comment>
<gene>
    <name evidence="1" type="ORF">BN850_0114370</name>
</gene>
<organism evidence="1">
    <name type="scientific">Fusarium clavum</name>
    <dbReference type="NCBI Taxonomy" id="2594811"/>
    <lineage>
        <taxon>Eukaryota</taxon>
        <taxon>Fungi</taxon>
        <taxon>Dikarya</taxon>
        <taxon>Ascomycota</taxon>
        <taxon>Pezizomycotina</taxon>
        <taxon>Sordariomycetes</taxon>
        <taxon>Hypocreomycetidae</taxon>
        <taxon>Hypocreales</taxon>
        <taxon>Nectriaceae</taxon>
        <taxon>Fusarium</taxon>
        <taxon>Fusarium incarnatum-equiseti species complex</taxon>
    </lineage>
</organism>
<dbReference type="AlphaFoldDB" id="A0A090MID9"/>
<protein>
    <submittedName>
        <fullName evidence="1">WGS project CBMI000000000 data, contig CS3069_c004008</fullName>
    </submittedName>
</protein>
<evidence type="ECO:0000313" key="1">
    <source>
        <dbReference type="EMBL" id="CEG05440.1"/>
    </source>
</evidence>
<accession>A0A090MID9</accession>